<dbReference type="EC" id="3.1.11.6" evidence="6"/>
<gene>
    <name evidence="6" type="primary">xseB</name>
    <name evidence="8" type="ORF">A2557_02800</name>
</gene>
<dbReference type="Proteomes" id="UP000177583">
    <property type="component" value="Unassembled WGS sequence"/>
</dbReference>
<evidence type="ECO:0000313" key="8">
    <source>
        <dbReference type="EMBL" id="OGH01139.1"/>
    </source>
</evidence>
<evidence type="ECO:0000256" key="3">
    <source>
        <dbReference type="ARBA" id="ARBA00022722"/>
    </source>
</evidence>
<proteinExistence type="inferred from homology"/>
<keyword evidence="4 6" id="KW-0378">Hydrolase</keyword>
<comment type="catalytic activity">
    <reaction evidence="6">
        <text>Exonucleolytic cleavage in either 5'- to 3'- or 3'- to 5'-direction to yield nucleoside 5'-phosphates.</text>
        <dbReference type="EC" id="3.1.11.6"/>
    </reaction>
</comment>
<comment type="caution">
    <text evidence="8">The sequence shown here is derived from an EMBL/GenBank/DDBJ whole genome shotgun (WGS) entry which is preliminary data.</text>
</comment>
<dbReference type="AlphaFoldDB" id="A0A1F6GST6"/>
<dbReference type="NCBIfam" id="NF002140">
    <property type="entry name" value="PRK00977.1-4"/>
    <property type="match status" value="1"/>
</dbReference>
<dbReference type="HAMAP" id="MF_00337">
    <property type="entry name" value="Exonuc_7_S"/>
    <property type="match status" value="1"/>
</dbReference>
<keyword evidence="7" id="KW-0175">Coiled coil</keyword>
<feature type="coiled-coil region" evidence="7">
    <location>
        <begin position="2"/>
        <end position="29"/>
    </location>
</feature>
<comment type="subcellular location">
    <subcellularLocation>
        <location evidence="6">Cytoplasm</location>
    </subcellularLocation>
</comment>
<dbReference type="InterPro" id="IPR037004">
    <property type="entry name" value="Exonuc_VII_ssu_sf"/>
</dbReference>
<comment type="subunit">
    <text evidence="6">Heterooligomer composed of large and small subunits.</text>
</comment>
<evidence type="ECO:0000313" key="9">
    <source>
        <dbReference type="Proteomes" id="UP000177583"/>
    </source>
</evidence>
<dbReference type="SUPFAM" id="SSF116842">
    <property type="entry name" value="XseB-like"/>
    <property type="match status" value="1"/>
</dbReference>
<dbReference type="GO" id="GO:0005829">
    <property type="term" value="C:cytosol"/>
    <property type="evidence" value="ECO:0007669"/>
    <property type="project" value="TreeGrafter"/>
</dbReference>
<dbReference type="PIRSF" id="PIRSF006488">
    <property type="entry name" value="Exonuc_VII_S"/>
    <property type="match status" value="1"/>
</dbReference>
<organism evidence="8 9">
    <name type="scientific">Candidatus Lambdaproteobacteria bacterium RIFOXYD2_FULL_56_26</name>
    <dbReference type="NCBI Taxonomy" id="1817773"/>
    <lineage>
        <taxon>Bacteria</taxon>
        <taxon>Pseudomonadati</taxon>
        <taxon>Pseudomonadota</taxon>
        <taxon>Candidatus Lambdaproteobacteria</taxon>
    </lineage>
</organism>
<dbReference type="EMBL" id="MFNF01000039">
    <property type="protein sequence ID" value="OGH01139.1"/>
    <property type="molecule type" value="Genomic_DNA"/>
</dbReference>
<accession>A0A1F6GST6</accession>
<dbReference type="InterPro" id="IPR003761">
    <property type="entry name" value="Exonuc_VII_S"/>
</dbReference>
<comment type="function">
    <text evidence="6">Bidirectionally degrades single-stranded DNA into large acid-insoluble oligonucleotides, which are then degraded further into small acid-soluble oligonucleotides.</text>
</comment>
<sequence>MAVRFEENLKKLEEIVETLEEGPEDLEEALKAFEAGIKLSRACHKELDKAQKRIEVLLADEDGELKKESLEG</sequence>
<dbReference type="GO" id="GO:0006308">
    <property type="term" value="P:DNA catabolic process"/>
    <property type="evidence" value="ECO:0007669"/>
    <property type="project" value="UniProtKB-UniRule"/>
</dbReference>
<evidence type="ECO:0000256" key="6">
    <source>
        <dbReference type="HAMAP-Rule" id="MF_00337"/>
    </source>
</evidence>
<dbReference type="PANTHER" id="PTHR34137">
    <property type="entry name" value="EXODEOXYRIBONUCLEASE 7 SMALL SUBUNIT"/>
    <property type="match status" value="1"/>
</dbReference>
<evidence type="ECO:0000256" key="1">
    <source>
        <dbReference type="ARBA" id="ARBA00009998"/>
    </source>
</evidence>
<name>A0A1F6GST6_9PROT</name>
<keyword evidence="2 6" id="KW-0963">Cytoplasm</keyword>
<keyword evidence="5 6" id="KW-0269">Exonuclease</keyword>
<dbReference type="GO" id="GO:0008855">
    <property type="term" value="F:exodeoxyribonuclease VII activity"/>
    <property type="evidence" value="ECO:0007669"/>
    <property type="project" value="UniProtKB-UniRule"/>
</dbReference>
<keyword evidence="3 6" id="KW-0540">Nuclease</keyword>
<evidence type="ECO:0000256" key="5">
    <source>
        <dbReference type="ARBA" id="ARBA00022839"/>
    </source>
</evidence>
<evidence type="ECO:0000256" key="2">
    <source>
        <dbReference type="ARBA" id="ARBA00022490"/>
    </source>
</evidence>
<protein>
    <recommendedName>
        <fullName evidence="6">Exodeoxyribonuclease 7 small subunit</fullName>
        <ecNumber evidence="6">3.1.11.6</ecNumber>
    </recommendedName>
    <alternativeName>
        <fullName evidence="6">Exodeoxyribonuclease VII small subunit</fullName>
        <shortName evidence="6">Exonuclease VII small subunit</shortName>
    </alternativeName>
</protein>
<evidence type="ECO:0000256" key="4">
    <source>
        <dbReference type="ARBA" id="ARBA00022801"/>
    </source>
</evidence>
<reference evidence="8 9" key="1">
    <citation type="journal article" date="2016" name="Nat. Commun.">
        <title>Thousands of microbial genomes shed light on interconnected biogeochemical processes in an aquifer system.</title>
        <authorList>
            <person name="Anantharaman K."/>
            <person name="Brown C.T."/>
            <person name="Hug L.A."/>
            <person name="Sharon I."/>
            <person name="Castelle C.J."/>
            <person name="Probst A.J."/>
            <person name="Thomas B.C."/>
            <person name="Singh A."/>
            <person name="Wilkins M.J."/>
            <person name="Karaoz U."/>
            <person name="Brodie E.L."/>
            <person name="Williams K.H."/>
            <person name="Hubbard S.S."/>
            <person name="Banfield J.F."/>
        </authorList>
    </citation>
    <scope>NUCLEOTIDE SEQUENCE [LARGE SCALE GENOMIC DNA]</scope>
</reference>
<dbReference type="Pfam" id="PF02609">
    <property type="entry name" value="Exonuc_VII_S"/>
    <property type="match status" value="1"/>
</dbReference>
<dbReference type="NCBIfam" id="TIGR01280">
    <property type="entry name" value="xseB"/>
    <property type="match status" value="1"/>
</dbReference>
<evidence type="ECO:0000256" key="7">
    <source>
        <dbReference type="SAM" id="Coils"/>
    </source>
</evidence>
<comment type="similarity">
    <text evidence="1 6">Belongs to the XseB family.</text>
</comment>
<dbReference type="Gene3D" id="1.10.287.1040">
    <property type="entry name" value="Exonuclease VII, small subunit"/>
    <property type="match status" value="1"/>
</dbReference>
<dbReference type="GO" id="GO:0009318">
    <property type="term" value="C:exodeoxyribonuclease VII complex"/>
    <property type="evidence" value="ECO:0007669"/>
    <property type="project" value="UniProtKB-UniRule"/>
</dbReference>
<dbReference type="PANTHER" id="PTHR34137:SF1">
    <property type="entry name" value="EXODEOXYRIBONUCLEASE 7 SMALL SUBUNIT"/>
    <property type="match status" value="1"/>
</dbReference>